<dbReference type="PRINTS" id="PR00081">
    <property type="entry name" value="GDHRDH"/>
</dbReference>
<dbReference type="AlphaFoldDB" id="A0A6I4T2R0"/>
<dbReference type="CDD" id="cd05233">
    <property type="entry name" value="SDR_c"/>
    <property type="match status" value="1"/>
</dbReference>
<dbReference type="InterPro" id="IPR020904">
    <property type="entry name" value="Sc_DH/Rdtase_CS"/>
</dbReference>
<dbReference type="GO" id="GO:0016491">
    <property type="term" value="F:oxidoreductase activity"/>
    <property type="evidence" value="ECO:0007669"/>
    <property type="project" value="UniProtKB-KW"/>
</dbReference>
<dbReference type="InterPro" id="IPR002347">
    <property type="entry name" value="SDR_fam"/>
</dbReference>
<dbReference type="OrthoDB" id="7403165at2"/>
<comment type="caution">
    <text evidence="5">The sequence shown here is derived from an EMBL/GenBank/DDBJ whole genome shotgun (WGS) entry which is preliminary data.</text>
</comment>
<evidence type="ECO:0000313" key="5">
    <source>
        <dbReference type="EMBL" id="MXO64403.1"/>
    </source>
</evidence>
<evidence type="ECO:0000256" key="3">
    <source>
        <dbReference type="ARBA" id="ARBA00023002"/>
    </source>
</evidence>
<dbReference type="PROSITE" id="PS00061">
    <property type="entry name" value="ADH_SHORT"/>
    <property type="match status" value="1"/>
</dbReference>
<proteinExistence type="inferred from homology"/>
<protein>
    <submittedName>
        <fullName evidence="5">SDR family NAD(P)-dependent oxidoreductase</fullName>
    </submittedName>
</protein>
<comment type="similarity">
    <text evidence="1">Belongs to the short-chain dehydrogenases/reductases (SDR) family.</text>
</comment>
<accession>A0A6I4T2R0</accession>
<evidence type="ECO:0000256" key="1">
    <source>
        <dbReference type="ARBA" id="ARBA00006484"/>
    </source>
</evidence>
<evidence type="ECO:0000256" key="4">
    <source>
        <dbReference type="SAM" id="MobiDB-lite"/>
    </source>
</evidence>
<gene>
    <name evidence="5" type="ORF">GRI91_01345</name>
</gene>
<dbReference type="InterPro" id="IPR036291">
    <property type="entry name" value="NAD(P)-bd_dom_sf"/>
</dbReference>
<feature type="region of interest" description="Disordered" evidence="4">
    <location>
        <begin position="194"/>
        <end position="228"/>
    </location>
</feature>
<sequence>MKDVKGKTAFITGGASGMGLGMAKAFAEAGMKVVISDIRQEALDEALEEFSGTNLAVQAVKLDVTDRDGWVKAVEEAESLFGNIHILALNAGVGITGPMSEASYKDWDFNVQVNIYGVVNGLVTLLPRMKAHGEPSHIVATSSTGGFSAVGSAGLYCTAKFAVAGMMESLATELEGSNIGVSCFFPGPVSTNLGTSTSATRPDHLRNEQQPQEADEAPKGPPPFDTSVFMSKEEVGKRVLRGIERNDLFIMTHPEFTDGIKARNEALLRAQPVEPRNDARAEVVAKFGTLMYNPIYDKQTVLDGPEL</sequence>
<dbReference type="SUPFAM" id="SSF51735">
    <property type="entry name" value="NAD(P)-binding Rossmann-fold domains"/>
    <property type="match status" value="1"/>
</dbReference>
<evidence type="ECO:0000256" key="2">
    <source>
        <dbReference type="ARBA" id="ARBA00022857"/>
    </source>
</evidence>
<evidence type="ECO:0000313" key="6">
    <source>
        <dbReference type="Proteomes" id="UP000438476"/>
    </source>
</evidence>
<dbReference type="RefSeq" id="WP_160734837.1">
    <property type="nucleotide sequence ID" value="NZ_WTYT01000001.1"/>
</dbReference>
<name>A0A6I4T2R0_9SPHN</name>
<dbReference type="EMBL" id="WTYT01000001">
    <property type="protein sequence ID" value="MXO64403.1"/>
    <property type="molecule type" value="Genomic_DNA"/>
</dbReference>
<dbReference type="Proteomes" id="UP000438476">
    <property type="component" value="Unassembled WGS sequence"/>
</dbReference>
<dbReference type="FunFam" id="3.40.50.720:FF:000084">
    <property type="entry name" value="Short-chain dehydrogenase reductase"/>
    <property type="match status" value="1"/>
</dbReference>
<reference evidence="5 6" key="1">
    <citation type="submission" date="2019-12" db="EMBL/GenBank/DDBJ databases">
        <title>Genomic-based taxomic classification of the family Erythrobacteraceae.</title>
        <authorList>
            <person name="Xu L."/>
        </authorList>
    </citation>
    <scope>NUCLEOTIDE SEQUENCE [LARGE SCALE GENOMIC DNA]</scope>
    <source>
        <strain evidence="5 6">LMG 29518</strain>
    </source>
</reference>
<dbReference type="PANTHER" id="PTHR43391:SF14">
    <property type="entry name" value="DEHYDROGENASE_REDUCTASE SDR FAMILY PROTEIN 7-LIKE"/>
    <property type="match status" value="1"/>
</dbReference>
<keyword evidence="6" id="KW-1185">Reference proteome</keyword>
<dbReference type="Gene3D" id="3.40.50.720">
    <property type="entry name" value="NAD(P)-binding Rossmann-like Domain"/>
    <property type="match status" value="1"/>
</dbReference>
<organism evidence="5 6">
    <name type="scientific">Altericroceibacterium endophyticum</name>
    <dbReference type="NCBI Taxonomy" id="1808508"/>
    <lineage>
        <taxon>Bacteria</taxon>
        <taxon>Pseudomonadati</taxon>
        <taxon>Pseudomonadota</taxon>
        <taxon>Alphaproteobacteria</taxon>
        <taxon>Sphingomonadales</taxon>
        <taxon>Erythrobacteraceae</taxon>
        <taxon>Altericroceibacterium</taxon>
    </lineage>
</organism>
<keyword evidence="2" id="KW-0521">NADP</keyword>
<dbReference type="PANTHER" id="PTHR43391">
    <property type="entry name" value="RETINOL DEHYDROGENASE-RELATED"/>
    <property type="match status" value="1"/>
</dbReference>
<dbReference type="Pfam" id="PF00106">
    <property type="entry name" value="adh_short"/>
    <property type="match status" value="1"/>
</dbReference>
<keyword evidence="3" id="KW-0560">Oxidoreductase</keyword>